<dbReference type="Pfam" id="PF01149">
    <property type="entry name" value="Fapy_DNA_glyco"/>
    <property type="match status" value="1"/>
</dbReference>
<dbReference type="CDD" id="cd08971">
    <property type="entry name" value="AcNei2_N"/>
    <property type="match status" value="1"/>
</dbReference>
<evidence type="ECO:0000256" key="11">
    <source>
        <dbReference type="ARBA" id="ARBA00023268"/>
    </source>
</evidence>
<evidence type="ECO:0000256" key="3">
    <source>
        <dbReference type="ARBA" id="ARBA00022723"/>
    </source>
</evidence>
<evidence type="ECO:0000256" key="13">
    <source>
        <dbReference type="ARBA" id="ARBA00044632"/>
    </source>
</evidence>
<gene>
    <name evidence="17" type="ORF">ACK2TP_14710</name>
</gene>
<dbReference type="PROSITE" id="PS51068">
    <property type="entry name" value="FPG_CAT"/>
    <property type="match status" value="1"/>
</dbReference>
<dbReference type="PANTHER" id="PTHR42697:SF1">
    <property type="entry name" value="ENDONUCLEASE 8"/>
    <property type="match status" value="1"/>
</dbReference>
<dbReference type="EC" id="4.2.99.18" evidence="2"/>
<keyword evidence="12" id="KW-0326">Glycosidase</keyword>
<dbReference type="InterPro" id="IPR015886">
    <property type="entry name" value="H2TH_FPG"/>
</dbReference>
<dbReference type="SMART" id="SM01232">
    <property type="entry name" value="H2TH"/>
    <property type="match status" value="1"/>
</dbReference>
<evidence type="ECO:0000259" key="15">
    <source>
        <dbReference type="PROSITE" id="PS51066"/>
    </source>
</evidence>
<evidence type="ECO:0000256" key="6">
    <source>
        <dbReference type="ARBA" id="ARBA00022801"/>
    </source>
</evidence>
<keyword evidence="6" id="KW-0378">Hydrolase</keyword>
<dbReference type="Proteomes" id="UP001634747">
    <property type="component" value="Unassembled WGS sequence"/>
</dbReference>
<dbReference type="PROSITE" id="PS51066">
    <property type="entry name" value="ZF_FPG_2"/>
    <property type="match status" value="1"/>
</dbReference>
<accession>A0ABW9KQ56</accession>
<keyword evidence="3" id="KW-0479">Metal-binding</keyword>
<proteinExistence type="inferred from homology"/>
<keyword evidence="10" id="KW-0456">Lyase</keyword>
<evidence type="ECO:0000256" key="9">
    <source>
        <dbReference type="ARBA" id="ARBA00023204"/>
    </source>
</evidence>
<evidence type="ECO:0000256" key="7">
    <source>
        <dbReference type="ARBA" id="ARBA00022833"/>
    </source>
</evidence>
<dbReference type="InterPro" id="IPR010979">
    <property type="entry name" value="Ribosomal_uS13-like_H2TH"/>
</dbReference>
<evidence type="ECO:0000259" key="16">
    <source>
        <dbReference type="PROSITE" id="PS51068"/>
    </source>
</evidence>
<dbReference type="Pfam" id="PF06831">
    <property type="entry name" value="H2TH"/>
    <property type="match status" value="1"/>
</dbReference>
<dbReference type="SUPFAM" id="SSF46946">
    <property type="entry name" value="S13-like H2TH domain"/>
    <property type="match status" value="1"/>
</dbReference>
<feature type="domain" description="FPG-type" evidence="15">
    <location>
        <begin position="247"/>
        <end position="283"/>
    </location>
</feature>
<sequence>MPEGDTIYRAARALGKVLTGKVVTRFETAYAHLATVNDDRPVVGRVIERVEARGKWCLIFFSGDLILVTHMLMSGSWHIYRTGEKWWGPKKAARVWLDVDGWQAVGFNIPVAEFHTAASLERKSSVPKLGPDILSGDYSAQSGLAALQARKTSHPDDEIANVLLNQRVLAGLGNVYKSEVAFAARVHPFRHMSTITDDEMLQMADVSQRYMKANVIDNSSETGGDRIITYSGMRRTTNSANEKNRLWVYGRRGQECRRCGALIEYRKQGPGARSTYWCPECQPWVPSQQQLAAGATTTDAPKGWNGAIRRNRVGCS</sequence>
<keyword evidence="7" id="KW-0862">Zinc</keyword>
<evidence type="ECO:0000313" key="17">
    <source>
        <dbReference type="EMBL" id="MFN2977020.1"/>
    </source>
</evidence>
<feature type="domain" description="Formamidopyrimidine-DNA glycosylase catalytic" evidence="16">
    <location>
        <begin position="2"/>
        <end position="93"/>
    </location>
</feature>
<dbReference type="InterPro" id="IPR000214">
    <property type="entry name" value="Znf_DNA_glyclase/AP_lyase"/>
</dbReference>
<dbReference type="Gene3D" id="1.10.8.50">
    <property type="match status" value="1"/>
</dbReference>
<comment type="caution">
    <text evidence="17">The sequence shown here is derived from an EMBL/GenBank/DDBJ whole genome shotgun (WGS) entry which is preliminary data.</text>
</comment>
<dbReference type="Gene3D" id="3.20.190.10">
    <property type="entry name" value="MutM-like, N-terminal"/>
    <property type="match status" value="1"/>
</dbReference>
<evidence type="ECO:0000256" key="8">
    <source>
        <dbReference type="ARBA" id="ARBA00023125"/>
    </source>
</evidence>
<keyword evidence="4" id="KW-0227">DNA damage</keyword>
<keyword evidence="5 14" id="KW-0863">Zinc-finger</keyword>
<keyword evidence="11" id="KW-0511">Multifunctional enzyme</keyword>
<organism evidence="17 18">
    <name type="scientific">Terriglobus aquaticus</name>
    <dbReference type="NCBI Taxonomy" id="940139"/>
    <lineage>
        <taxon>Bacteria</taxon>
        <taxon>Pseudomonadati</taxon>
        <taxon>Acidobacteriota</taxon>
        <taxon>Terriglobia</taxon>
        <taxon>Terriglobales</taxon>
        <taxon>Acidobacteriaceae</taxon>
        <taxon>Terriglobus</taxon>
    </lineage>
</organism>
<evidence type="ECO:0000256" key="4">
    <source>
        <dbReference type="ARBA" id="ARBA00022763"/>
    </source>
</evidence>
<keyword evidence="18" id="KW-1185">Reference proteome</keyword>
<dbReference type="InterPro" id="IPR012319">
    <property type="entry name" value="FPG_cat"/>
</dbReference>
<dbReference type="EMBL" id="JBJYXY010000001">
    <property type="protein sequence ID" value="MFN2977020.1"/>
    <property type="molecule type" value="Genomic_DNA"/>
</dbReference>
<dbReference type="PANTHER" id="PTHR42697">
    <property type="entry name" value="ENDONUCLEASE 8"/>
    <property type="match status" value="1"/>
</dbReference>
<dbReference type="InterPro" id="IPR015887">
    <property type="entry name" value="DNA_glyclase_Znf_dom_DNA_BS"/>
</dbReference>
<evidence type="ECO:0000256" key="12">
    <source>
        <dbReference type="ARBA" id="ARBA00023295"/>
    </source>
</evidence>
<dbReference type="SMART" id="SM00898">
    <property type="entry name" value="Fapy_DNA_glyco"/>
    <property type="match status" value="1"/>
</dbReference>
<dbReference type="RefSeq" id="WP_263414803.1">
    <property type="nucleotide sequence ID" value="NZ_BAABBH010000001.1"/>
</dbReference>
<protein>
    <recommendedName>
        <fullName evidence="2">DNA-(apurinic or apyrimidinic site) lyase</fullName>
        <ecNumber evidence="2">4.2.99.18</ecNumber>
    </recommendedName>
</protein>
<name>A0ABW9KQ56_9BACT</name>
<evidence type="ECO:0000256" key="10">
    <source>
        <dbReference type="ARBA" id="ARBA00023239"/>
    </source>
</evidence>
<evidence type="ECO:0000256" key="5">
    <source>
        <dbReference type="ARBA" id="ARBA00022771"/>
    </source>
</evidence>
<dbReference type="PROSITE" id="PS01242">
    <property type="entry name" value="ZF_FPG_1"/>
    <property type="match status" value="1"/>
</dbReference>
<dbReference type="InterPro" id="IPR044090">
    <property type="entry name" value="Nei2_N"/>
</dbReference>
<evidence type="ECO:0000313" key="18">
    <source>
        <dbReference type="Proteomes" id="UP001634747"/>
    </source>
</evidence>
<keyword evidence="8" id="KW-0238">DNA-binding</keyword>
<dbReference type="InterPro" id="IPR035937">
    <property type="entry name" value="FPG_N"/>
</dbReference>
<dbReference type="SUPFAM" id="SSF57716">
    <property type="entry name" value="Glucocorticoid receptor-like (DNA-binding domain)"/>
    <property type="match status" value="1"/>
</dbReference>
<dbReference type="SUPFAM" id="SSF81624">
    <property type="entry name" value="N-terminal domain of MutM-like DNA repair proteins"/>
    <property type="match status" value="1"/>
</dbReference>
<comment type="similarity">
    <text evidence="1">Belongs to the FPG family.</text>
</comment>
<keyword evidence="9" id="KW-0234">DNA repair</keyword>
<comment type="catalytic activity">
    <reaction evidence="13">
        <text>2'-deoxyribonucleotide-(2'-deoxyribose 5'-phosphate)-2'-deoxyribonucleotide-DNA = a 3'-end 2'-deoxyribonucleotide-(2,3-dehydro-2,3-deoxyribose 5'-phosphate)-DNA + a 5'-end 5'-phospho-2'-deoxyribonucleoside-DNA + H(+)</text>
        <dbReference type="Rhea" id="RHEA:66592"/>
        <dbReference type="Rhea" id="RHEA-COMP:13180"/>
        <dbReference type="Rhea" id="RHEA-COMP:16897"/>
        <dbReference type="Rhea" id="RHEA-COMP:17067"/>
        <dbReference type="ChEBI" id="CHEBI:15378"/>
        <dbReference type="ChEBI" id="CHEBI:136412"/>
        <dbReference type="ChEBI" id="CHEBI:157695"/>
        <dbReference type="ChEBI" id="CHEBI:167181"/>
        <dbReference type="EC" id="4.2.99.18"/>
    </reaction>
</comment>
<evidence type="ECO:0000256" key="2">
    <source>
        <dbReference type="ARBA" id="ARBA00012720"/>
    </source>
</evidence>
<reference evidence="17 18" key="1">
    <citation type="submission" date="2024-12" db="EMBL/GenBank/DDBJ databases">
        <authorList>
            <person name="Lee Y."/>
        </authorList>
    </citation>
    <scope>NUCLEOTIDE SEQUENCE [LARGE SCALE GENOMIC DNA]</scope>
    <source>
        <strain evidence="17 18">03SUJ4</strain>
    </source>
</reference>
<evidence type="ECO:0000256" key="1">
    <source>
        <dbReference type="ARBA" id="ARBA00009409"/>
    </source>
</evidence>
<evidence type="ECO:0000256" key="14">
    <source>
        <dbReference type="PROSITE-ProRule" id="PRU00391"/>
    </source>
</evidence>